<gene>
    <name evidence="20 21" type="primary">rmdn3</name>
</gene>
<evidence type="ECO:0000256" key="14">
    <source>
        <dbReference type="ARBA" id="ARBA00039962"/>
    </source>
</evidence>
<evidence type="ECO:0000256" key="11">
    <source>
        <dbReference type="ARBA" id="ARBA00023212"/>
    </source>
</evidence>
<organism evidence="19 20">
    <name type="scientific">Ictalurus punctatus</name>
    <name type="common">Channel catfish</name>
    <name type="synonym">Silurus punctatus</name>
    <dbReference type="NCBI Taxonomy" id="7998"/>
    <lineage>
        <taxon>Eukaryota</taxon>
        <taxon>Metazoa</taxon>
        <taxon>Chordata</taxon>
        <taxon>Craniata</taxon>
        <taxon>Vertebrata</taxon>
        <taxon>Euteleostomi</taxon>
        <taxon>Actinopterygii</taxon>
        <taxon>Neopterygii</taxon>
        <taxon>Teleostei</taxon>
        <taxon>Ostariophysi</taxon>
        <taxon>Siluriformes</taxon>
        <taxon>Ictaluridae</taxon>
        <taxon>Ictalurus</taxon>
    </lineage>
</organism>
<feature type="region of interest" description="Disordered" evidence="17">
    <location>
        <begin position="155"/>
        <end position="204"/>
    </location>
</feature>
<evidence type="ECO:0000256" key="12">
    <source>
        <dbReference type="ARBA" id="ARBA00023242"/>
    </source>
</evidence>
<keyword evidence="10 18" id="KW-0472">Membrane</keyword>
<dbReference type="STRING" id="7998.ENSIPUP00000023485"/>
<evidence type="ECO:0000256" key="16">
    <source>
        <dbReference type="ARBA" id="ARBA00041960"/>
    </source>
</evidence>
<evidence type="ECO:0000256" key="1">
    <source>
        <dbReference type="ARBA" id="ARBA00004123"/>
    </source>
</evidence>
<evidence type="ECO:0000256" key="15">
    <source>
        <dbReference type="ARBA" id="ARBA00041608"/>
    </source>
</evidence>
<evidence type="ECO:0000256" key="3">
    <source>
        <dbReference type="ARBA" id="ARBA00004647"/>
    </source>
</evidence>
<dbReference type="CTD" id="55177"/>
<evidence type="ECO:0000256" key="8">
    <source>
        <dbReference type="ARBA" id="ARBA00023054"/>
    </source>
</evidence>
<dbReference type="GeneTree" id="ENSGT00950000182992"/>
<feature type="transmembrane region" description="Helical" evidence="18">
    <location>
        <begin position="6"/>
        <end position="28"/>
    </location>
</feature>
<evidence type="ECO:0000313" key="19">
    <source>
        <dbReference type="Proteomes" id="UP000221080"/>
    </source>
</evidence>
<evidence type="ECO:0000256" key="9">
    <source>
        <dbReference type="ARBA" id="ARBA00023128"/>
    </source>
</evidence>
<comment type="similarity">
    <text evidence="13">Belongs to the RMDN family.</text>
</comment>
<dbReference type="AlphaFoldDB" id="A0A2D0PJH1"/>
<keyword evidence="7 18" id="KW-1133">Transmembrane helix</keyword>
<evidence type="ECO:0000256" key="10">
    <source>
        <dbReference type="ARBA" id="ARBA00023136"/>
    </source>
</evidence>
<dbReference type="SUPFAM" id="SSF48452">
    <property type="entry name" value="TPR-like"/>
    <property type="match status" value="1"/>
</dbReference>
<keyword evidence="6" id="KW-1000">Mitochondrion outer membrane</keyword>
<dbReference type="InterPro" id="IPR049039">
    <property type="entry name" value="RMD1-3_a_helical_rpt"/>
</dbReference>
<sequence>MSSLGRNGLIGFGIGVTVSTGMIAFLIIKEMMRRRSERHLQVSRSSAGFAVSSAAVDGRINLEPDSREVLASALSGLTPEQHAELRKSLDEVMMSVSTLRSEVAELRNGLGDIASTIIEDIRKGVEEGQRSRRRRHFLSRERSDSMSSSSIYFTASNGMSSRSEGGYTTAYSTAESDYTDRETDRDEDRDEDDEDEEEERSCATVLTLQPDELQSEQDEVDGDEEAMMRSPELALLLSQSDILHAGDSGKKTDGFYLLRENKPLYSDNVEFLWRLARAYNDMCEHAEDEEERQSYAEQGRDEAESALQSNGLNADCHKWFAVLTGQTLQCDSMHGKLKSSHILKEHLDRALALRDDDPLCFYLLGRWCYEMSRLSWLEQKAAAALYETPPCSSLHHALENFLKAEELKPGFSRAVRLYVAKCHKDLGNESEARNWAHLALATPTNTHQEASISGLEAELQALIDSPAEQL</sequence>
<evidence type="ECO:0000256" key="2">
    <source>
        <dbReference type="ARBA" id="ARBA00004572"/>
    </source>
</evidence>
<dbReference type="RefSeq" id="XP_017306756.1">
    <property type="nucleotide sequence ID" value="XM_017451267.3"/>
</dbReference>
<evidence type="ECO:0000256" key="6">
    <source>
        <dbReference type="ARBA" id="ARBA00022787"/>
    </source>
</evidence>
<feature type="region of interest" description="Disordered" evidence="17">
    <location>
        <begin position="288"/>
        <end position="307"/>
    </location>
</feature>
<reference evidence="19" key="1">
    <citation type="journal article" date="2016" name="Nat. Commun.">
        <title>The channel catfish genome sequence provides insights into the evolution of scale formation in teleosts.</title>
        <authorList>
            <person name="Liu Z."/>
            <person name="Liu S."/>
            <person name="Yao J."/>
            <person name="Bao L."/>
            <person name="Zhang J."/>
            <person name="Li Y."/>
            <person name="Jiang C."/>
            <person name="Sun L."/>
            <person name="Wang R."/>
            <person name="Zhang Y."/>
            <person name="Zhou T."/>
            <person name="Zeng Q."/>
            <person name="Fu Q."/>
            <person name="Gao S."/>
            <person name="Li N."/>
            <person name="Koren S."/>
            <person name="Jiang Y."/>
            <person name="Zimin A."/>
            <person name="Xu P."/>
            <person name="Phillippy A.M."/>
            <person name="Geng X."/>
            <person name="Song L."/>
            <person name="Sun F."/>
            <person name="Li C."/>
            <person name="Wang X."/>
            <person name="Chen A."/>
            <person name="Jin Y."/>
            <person name="Yuan Z."/>
            <person name="Yang Y."/>
            <person name="Tan S."/>
            <person name="Peatman E."/>
            <person name="Lu J."/>
            <person name="Qin Z."/>
            <person name="Dunham R."/>
            <person name="Li Z."/>
            <person name="Sonstegard T."/>
            <person name="Feng J."/>
            <person name="Danzmann R.G."/>
            <person name="Schroeder S."/>
            <person name="Scheffler B."/>
            <person name="Duke M.V."/>
            <person name="Ballard L."/>
            <person name="Kucuktas H."/>
            <person name="Kaltenboeck L."/>
            <person name="Liu H."/>
            <person name="Armbruster J."/>
            <person name="Xie Y."/>
            <person name="Kirby M.L."/>
            <person name="Tian Y."/>
            <person name="Flanagan M.E."/>
            <person name="Mu W."/>
            <person name="Waldbieser G.C."/>
        </authorList>
    </citation>
    <scope>NUCLEOTIDE SEQUENCE [LARGE SCALE GENOMIC DNA]</scope>
    <source>
        <strain evidence="19">SDA103</strain>
    </source>
</reference>
<dbReference type="Proteomes" id="UP000221080">
    <property type="component" value="Chromosome 2"/>
</dbReference>
<keyword evidence="12" id="KW-0539">Nucleus</keyword>
<dbReference type="KEGG" id="ipu:108255339"/>
<evidence type="ECO:0000256" key="7">
    <source>
        <dbReference type="ARBA" id="ARBA00022989"/>
    </source>
</evidence>
<dbReference type="GeneID" id="108255339"/>
<dbReference type="GO" id="GO:0008017">
    <property type="term" value="F:microtubule binding"/>
    <property type="evidence" value="ECO:0007669"/>
    <property type="project" value="TreeGrafter"/>
</dbReference>
<dbReference type="Gene3D" id="1.25.40.10">
    <property type="entry name" value="Tetratricopeptide repeat domain"/>
    <property type="match status" value="1"/>
</dbReference>
<comment type="subcellular location">
    <subcellularLocation>
        <location evidence="3">Cytoplasm</location>
        <location evidence="3">Cytoskeleton</location>
        <location evidence="3">Spindle pole</location>
    </subcellularLocation>
    <subcellularLocation>
        <location evidence="2">Mitochondrion outer membrane</location>
        <topology evidence="2">Single-pass membrane protein</topology>
    </subcellularLocation>
    <subcellularLocation>
        <location evidence="1">Nucleus</location>
    </subcellularLocation>
</comment>
<evidence type="ECO:0000256" key="5">
    <source>
        <dbReference type="ARBA" id="ARBA00022692"/>
    </source>
</evidence>
<dbReference type="GO" id="GO:0005634">
    <property type="term" value="C:nucleus"/>
    <property type="evidence" value="ECO:0007669"/>
    <property type="project" value="UniProtKB-SubCell"/>
</dbReference>
<accession>A0A2D0PJH1</accession>
<feature type="compositionally biased region" description="Acidic residues" evidence="17">
    <location>
        <begin position="187"/>
        <end position="199"/>
    </location>
</feature>
<protein>
    <recommendedName>
        <fullName evidence="14">Regulator of microtubule dynamics protein 3</fullName>
    </recommendedName>
    <alternativeName>
        <fullName evidence="15">Protein FAM82A2</fullName>
    </alternativeName>
    <alternativeName>
        <fullName evidence="16">Protein FAM82C</fullName>
    </alternativeName>
</protein>
<evidence type="ECO:0000313" key="20">
    <source>
        <dbReference type="RefSeq" id="XP_017306748.1"/>
    </source>
</evidence>
<keyword evidence="4" id="KW-0963">Cytoplasm</keyword>
<dbReference type="PANTHER" id="PTHR16056">
    <property type="entry name" value="REGULATOR OF MICROTUBULE DYNAMICS PROTEIN"/>
    <property type="match status" value="1"/>
</dbReference>
<keyword evidence="11" id="KW-0206">Cytoskeleton</keyword>
<keyword evidence="8" id="KW-0175">Coiled coil</keyword>
<evidence type="ECO:0000256" key="18">
    <source>
        <dbReference type="SAM" id="Phobius"/>
    </source>
</evidence>
<keyword evidence="9" id="KW-0496">Mitochondrion</keyword>
<evidence type="ECO:0000313" key="21">
    <source>
        <dbReference type="RefSeq" id="XP_017306756.1"/>
    </source>
</evidence>
<dbReference type="GO" id="GO:0005741">
    <property type="term" value="C:mitochondrial outer membrane"/>
    <property type="evidence" value="ECO:0007669"/>
    <property type="project" value="UniProtKB-SubCell"/>
</dbReference>
<name>A0A2D0PJH1_ICTPU</name>
<feature type="compositionally biased region" description="Basic and acidic residues" evidence="17">
    <location>
        <begin position="292"/>
        <end position="303"/>
    </location>
</feature>
<proteinExistence type="inferred from homology"/>
<dbReference type="GO" id="GO:0005876">
    <property type="term" value="C:spindle microtubule"/>
    <property type="evidence" value="ECO:0007669"/>
    <property type="project" value="TreeGrafter"/>
</dbReference>
<reference evidence="20 21" key="2">
    <citation type="submission" date="2025-04" db="UniProtKB">
        <authorList>
            <consortium name="RefSeq"/>
        </authorList>
    </citation>
    <scope>IDENTIFICATION</scope>
    <source>
        <tissue evidence="20 21">Blood</tissue>
    </source>
</reference>
<dbReference type="GO" id="GO:0097431">
    <property type="term" value="C:mitotic spindle pole"/>
    <property type="evidence" value="ECO:0007669"/>
    <property type="project" value="TreeGrafter"/>
</dbReference>
<keyword evidence="19" id="KW-1185">Reference proteome</keyword>
<evidence type="ECO:0000256" key="17">
    <source>
        <dbReference type="SAM" id="MobiDB-lite"/>
    </source>
</evidence>
<evidence type="ECO:0000256" key="4">
    <source>
        <dbReference type="ARBA" id="ARBA00022490"/>
    </source>
</evidence>
<dbReference type="InterPro" id="IPR011990">
    <property type="entry name" value="TPR-like_helical_dom_sf"/>
</dbReference>
<evidence type="ECO:0000256" key="13">
    <source>
        <dbReference type="ARBA" id="ARBA00038360"/>
    </source>
</evidence>
<dbReference type="OrthoDB" id="512473at2759"/>
<dbReference type="PANTHER" id="PTHR16056:SF18">
    <property type="entry name" value="REGULATOR OF MICROTUBULE DYNAMICS PROTEIN 3"/>
    <property type="match status" value="1"/>
</dbReference>
<dbReference type="Pfam" id="PF21033">
    <property type="entry name" value="RMD1-3"/>
    <property type="match status" value="1"/>
</dbReference>
<dbReference type="RefSeq" id="XP_017306748.1">
    <property type="nucleotide sequence ID" value="XM_017451259.3"/>
</dbReference>
<keyword evidence="5 18" id="KW-0812">Transmembrane</keyword>